<keyword evidence="2" id="KW-1133">Transmembrane helix</keyword>
<reference evidence="4" key="1">
    <citation type="submission" date="2017-10" db="EMBL/GenBank/DDBJ databases">
        <title>Rapid genome shrinkage in a self-fertile nematode reveals novel sperm competition proteins.</title>
        <authorList>
            <person name="Yin D."/>
            <person name="Schwarz E.M."/>
            <person name="Thomas C.G."/>
            <person name="Felde R.L."/>
            <person name="Korf I.F."/>
            <person name="Cutter A.D."/>
            <person name="Schartner C.M."/>
            <person name="Ralston E.J."/>
            <person name="Meyer B.J."/>
            <person name="Haag E.S."/>
        </authorList>
    </citation>
    <scope>NUCLEOTIDE SEQUENCE [LARGE SCALE GENOMIC DNA]</scope>
    <source>
        <strain evidence="4">JU1422</strain>
    </source>
</reference>
<dbReference type="OrthoDB" id="10358812at2759"/>
<keyword evidence="2" id="KW-0812">Transmembrane</keyword>
<sequence>MDEFLDNVDLKEVRRRIYIFCHLFVLGWTICHVWASYHVFGVVLFIILFLAFFWITVENTAIEKLEFGQRFLIVFLLITFVLYYGGLYMIPIAVVMVIMLVGLEILYNALGEMQEKIQRLEKDVGELHDAQMAPEYDEEEEIREREMERAVWILKNAAKMGRV</sequence>
<feature type="transmembrane region" description="Helical" evidence="2">
    <location>
        <begin position="41"/>
        <end position="57"/>
    </location>
</feature>
<comment type="caution">
    <text evidence="3">The sequence shown here is derived from an EMBL/GenBank/DDBJ whole genome shotgun (WGS) entry which is preliminary data.</text>
</comment>
<dbReference type="EMBL" id="PDUG01000001">
    <property type="protein sequence ID" value="PIC53606.1"/>
    <property type="molecule type" value="Genomic_DNA"/>
</dbReference>
<keyword evidence="4" id="KW-1185">Reference proteome</keyword>
<dbReference type="Proteomes" id="UP000230233">
    <property type="component" value="Chromosome I"/>
</dbReference>
<keyword evidence="2" id="KW-0472">Membrane</keyword>
<dbReference type="AlphaFoldDB" id="A0A2G5VPV4"/>
<feature type="transmembrane region" description="Helical" evidence="2">
    <location>
        <begin position="69"/>
        <end position="86"/>
    </location>
</feature>
<organism evidence="3 4">
    <name type="scientific">Caenorhabditis nigoni</name>
    <dbReference type="NCBI Taxonomy" id="1611254"/>
    <lineage>
        <taxon>Eukaryota</taxon>
        <taxon>Metazoa</taxon>
        <taxon>Ecdysozoa</taxon>
        <taxon>Nematoda</taxon>
        <taxon>Chromadorea</taxon>
        <taxon>Rhabditida</taxon>
        <taxon>Rhabditina</taxon>
        <taxon>Rhabditomorpha</taxon>
        <taxon>Rhabditoidea</taxon>
        <taxon>Rhabditidae</taxon>
        <taxon>Peloderinae</taxon>
        <taxon>Caenorhabditis</taxon>
    </lineage>
</organism>
<keyword evidence="1" id="KW-0175">Coiled coil</keyword>
<evidence type="ECO:0000313" key="3">
    <source>
        <dbReference type="EMBL" id="PIC53606.1"/>
    </source>
</evidence>
<evidence type="ECO:0000256" key="1">
    <source>
        <dbReference type="SAM" id="Coils"/>
    </source>
</evidence>
<protein>
    <submittedName>
        <fullName evidence="3">Uncharacterized protein</fullName>
    </submittedName>
</protein>
<evidence type="ECO:0000256" key="2">
    <source>
        <dbReference type="SAM" id="Phobius"/>
    </source>
</evidence>
<feature type="coiled-coil region" evidence="1">
    <location>
        <begin position="103"/>
        <end position="130"/>
    </location>
</feature>
<proteinExistence type="predicted"/>
<accession>A0A2G5VPV4</accession>
<evidence type="ECO:0000313" key="4">
    <source>
        <dbReference type="Proteomes" id="UP000230233"/>
    </source>
</evidence>
<gene>
    <name evidence="3" type="primary">Cnig_chr_I.g3244</name>
    <name evidence="3" type="ORF">B9Z55_003244</name>
</gene>
<name>A0A2G5VPV4_9PELO</name>
<feature type="transmembrane region" description="Helical" evidence="2">
    <location>
        <begin position="92"/>
        <end position="110"/>
    </location>
</feature>